<keyword evidence="2" id="KW-0808">Transferase</keyword>
<organism evidence="2 3">
    <name type="scientific">Platysternon megacephalum</name>
    <name type="common">big-headed turtle</name>
    <dbReference type="NCBI Taxonomy" id="55544"/>
    <lineage>
        <taxon>Eukaryota</taxon>
        <taxon>Metazoa</taxon>
        <taxon>Chordata</taxon>
        <taxon>Craniata</taxon>
        <taxon>Vertebrata</taxon>
        <taxon>Euteleostomi</taxon>
        <taxon>Archelosauria</taxon>
        <taxon>Testudinata</taxon>
        <taxon>Testudines</taxon>
        <taxon>Cryptodira</taxon>
        <taxon>Durocryptodira</taxon>
        <taxon>Testudinoidea</taxon>
        <taxon>Platysternidae</taxon>
        <taxon>Platysternon</taxon>
    </lineage>
</organism>
<reference evidence="2 3" key="2">
    <citation type="submission" date="2019-04" db="EMBL/GenBank/DDBJ databases">
        <title>The genome sequence of big-headed turtle.</title>
        <authorList>
            <person name="Gong S."/>
        </authorList>
    </citation>
    <scope>NUCLEOTIDE SEQUENCE [LARGE SCALE GENOMIC DNA]</scope>
    <source>
        <strain evidence="2">DO16091913</strain>
        <tissue evidence="2">Muscle</tissue>
    </source>
</reference>
<name>A0A4D9DJ38_9SAUR</name>
<feature type="compositionally biased region" description="Basic and acidic residues" evidence="1">
    <location>
        <begin position="115"/>
        <end position="130"/>
    </location>
</feature>
<gene>
    <name evidence="2" type="ORF">DR999_PMT21782</name>
</gene>
<evidence type="ECO:0000313" key="3">
    <source>
        <dbReference type="Proteomes" id="UP000297703"/>
    </source>
</evidence>
<feature type="region of interest" description="Disordered" evidence="1">
    <location>
        <begin position="41"/>
        <end position="130"/>
    </location>
</feature>
<proteinExistence type="predicted"/>
<comment type="caution">
    <text evidence="2">The sequence shown here is derived from an EMBL/GenBank/DDBJ whole genome shotgun (WGS) entry which is preliminary data.</text>
</comment>
<dbReference type="EMBL" id="QXTE01000678">
    <property type="protein sequence ID" value="TFJ96431.1"/>
    <property type="molecule type" value="Genomic_DNA"/>
</dbReference>
<evidence type="ECO:0000313" key="2">
    <source>
        <dbReference type="EMBL" id="TFJ96431.1"/>
    </source>
</evidence>
<protein>
    <submittedName>
        <fullName evidence="2">Lysine-specific demethylase 5A</fullName>
    </submittedName>
</protein>
<dbReference type="GO" id="GO:0008168">
    <property type="term" value="F:methyltransferase activity"/>
    <property type="evidence" value="ECO:0007669"/>
    <property type="project" value="UniProtKB-KW"/>
</dbReference>
<dbReference type="GO" id="GO:0032259">
    <property type="term" value="P:methylation"/>
    <property type="evidence" value="ECO:0007669"/>
    <property type="project" value="UniProtKB-KW"/>
</dbReference>
<dbReference type="Proteomes" id="UP000297703">
    <property type="component" value="Unassembled WGS sequence"/>
</dbReference>
<accession>A0A4D9DJ38</accession>
<evidence type="ECO:0000256" key="1">
    <source>
        <dbReference type="SAM" id="MobiDB-lite"/>
    </source>
</evidence>
<feature type="region of interest" description="Disordered" evidence="1">
    <location>
        <begin position="1"/>
        <end position="27"/>
    </location>
</feature>
<dbReference type="AlphaFoldDB" id="A0A4D9DJ38"/>
<keyword evidence="2" id="KW-0489">Methyltransferase</keyword>
<sequence length="130" mass="14162">MFPAGTEGGFRTPWEEGFEEGQEGEGRVEALKQVPCRREECGSGAMWPIGTNSLRKKEKSSWAPSHEQVPVTQPEPIAHTTPGLGSQSPYSGLILLPQLSPFPIPHPPSCWDQVPGRDNKDMGRRGGADL</sequence>
<reference evidence="2 3" key="1">
    <citation type="submission" date="2019-04" db="EMBL/GenBank/DDBJ databases">
        <title>Draft genome of the big-headed turtle Platysternon megacephalum.</title>
        <authorList>
            <person name="Gong S."/>
        </authorList>
    </citation>
    <scope>NUCLEOTIDE SEQUENCE [LARGE SCALE GENOMIC DNA]</scope>
    <source>
        <strain evidence="2">DO16091913</strain>
        <tissue evidence="2">Muscle</tissue>
    </source>
</reference>
<keyword evidence="3" id="KW-1185">Reference proteome</keyword>